<feature type="compositionally biased region" description="Polar residues" evidence="2">
    <location>
        <begin position="400"/>
        <end position="414"/>
    </location>
</feature>
<feature type="region of interest" description="Disordered" evidence="2">
    <location>
        <begin position="635"/>
        <end position="658"/>
    </location>
</feature>
<name>A0A218XZ78_PUNGR</name>
<dbReference type="EMBL" id="PGOL01002080">
    <property type="protein sequence ID" value="PKI50782.1"/>
    <property type="molecule type" value="Genomic_DNA"/>
</dbReference>
<evidence type="ECO:0000256" key="2">
    <source>
        <dbReference type="SAM" id="MobiDB-lite"/>
    </source>
</evidence>
<comment type="caution">
    <text evidence="3">The sequence shown here is derived from an EMBL/GenBank/DDBJ whole genome shotgun (WGS) entry which is preliminary data.</text>
</comment>
<protein>
    <recommendedName>
        <fullName evidence="7">IST1-like protein</fullName>
    </recommendedName>
</protein>
<proteinExistence type="inferred from homology"/>
<reference evidence="5" key="1">
    <citation type="journal article" date="2017" name="Plant J.">
        <title>The pomegranate (Punica granatum L.) genome and the genomics of punicalagin biosynthesis.</title>
        <authorList>
            <person name="Qin G."/>
            <person name="Xu C."/>
            <person name="Ming R."/>
            <person name="Tang H."/>
            <person name="Guyot R."/>
            <person name="Kramer E.M."/>
            <person name="Hu Y."/>
            <person name="Yi X."/>
            <person name="Qi Y."/>
            <person name="Xu X."/>
            <person name="Gao Z."/>
            <person name="Pan H."/>
            <person name="Jian J."/>
            <person name="Tian Y."/>
            <person name="Yue Z."/>
            <person name="Xu Y."/>
        </authorList>
    </citation>
    <scope>NUCLEOTIDE SEQUENCE [LARGE SCALE GENOMIC DNA]</scope>
    <source>
        <strain evidence="5">cv. Dabenzi</strain>
    </source>
</reference>
<dbReference type="AlphaFoldDB" id="A0A218XZ78"/>
<dbReference type="GO" id="GO:0015031">
    <property type="term" value="P:protein transport"/>
    <property type="evidence" value="ECO:0007669"/>
    <property type="project" value="InterPro"/>
</dbReference>
<organism evidence="3 5">
    <name type="scientific">Punica granatum</name>
    <name type="common">Pomegranate</name>
    <dbReference type="NCBI Taxonomy" id="22663"/>
    <lineage>
        <taxon>Eukaryota</taxon>
        <taxon>Viridiplantae</taxon>
        <taxon>Streptophyta</taxon>
        <taxon>Embryophyta</taxon>
        <taxon>Tracheophyta</taxon>
        <taxon>Spermatophyta</taxon>
        <taxon>Magnoliopsida</taxon>
        <taxon>eudicotyledons</taxon>
        <taxon>Gunneridae</taxon>
        <taxon>Pentapetalae</taxon>
        <taxon>rosids</taxon>
        <taxon>malvids</taxon>
        <taxon>Myrtales</taxon>
        <taxon>Lythraceae</taxon>
        <taxon>Punica</taxon>
    </lineage>
</organism>
<evidence type="ECO:0008006" key="7">
    <source>
        <dbReference type="Google" id="ProtNLM"/>
    </source>
</evidence>
<dbReference type="OrthoDB" id="29853at2759"/>
<dbReference type="PANTHER" id="PTHR12161">
    <property type="entry name" value="IST1 FAMILY MEMBER"/>
    <property type="match status" value="1"/>
</dbReference>
<comment type="similarity">
    <text evidence="1">Belongs to the IST1 family.</text>
</comment>
<evidence type="ECO:0000256" key="1">
    <source>
        <dbReference type="ARBA" id="ARBA00005536"/>
    </source>
</evidence>
<dbReference type="Pfam" id="PF03398">
    <property type="entry name" value="Ist1"/>
    <property type="match status" value="1"/>
</dbReference>
<evidence type="ECO:0000313" key="4">
    <source>
        <dbReference type="EMBL" id="PKI50782.1"/>
    </source>
</evidence>
<dbReference type="EMBL" id="MTKT01000661">
    <property type="protein sequence ID" value="OWM89909.1"/>
    <property type="molecule type" value="Genomic_DNA"/>
</dbReference>
<sequence>MLDGILGRGFASKCKSLIKLTKSRIDVIRRKRNATQKFLKKDMADLLANGLDVNAYGRAEGLLVELTLSSCYDFVEHCCDFLSKNLSVMQKQSECPEECKEAVSSLMFAAARFSDLPELRDLRQIFHERYGNSLDYCLNREFAEKLAQKPFTMEKKVHLMKDIASEFSINWNARDFEQRMSKKSAYEQNNPKNNGVLHVGDEKYKVPKNGKEIPPRGDASDFPAIEVANDRQKLRKGWEADNLKRDELDLPAVLWDHPSDNQKVLHEWEVPIIRKDQHDTPPRGKQDFHSDRRRKESADPKIMRPDASSHRKQDEYANNETKHSRVREKNVQERENMGVPSHMRPGYVDNFAANSSKSEVKVTSLVTKRENADVPFHVRREYLDSFAATSSKSEVKVTSFVNNGHGHQNSTNSLGRAKSEGDRPYSKKSEVTIKSFVNNGDGNHSNTKSVERVKSEGDRPYFNCALPPPYVKPNSKAKDANYRSNSEIAPAAPNFNGIPKSPAGHKSATDRRLEDVQLGSCYPEKKASEDVGPARGNIHTDEKDSFKHRDEANGFPLPKARSSRRRHSKSRSAHDEAHDHDEDAGGGKRSSRSRRDDPRQGLQILFDDERYQKDEEERIIDKLLIHYSKKSSTYEGGRVKRKSRSRRHDGVGTDAGEFPLNRRAEIERADDEFGVVAAPRSVSLPREQPSAPPEPTKVFTRAATFQPDRSNAAKHVHPKLPDYDDLAARFAALKGR</sequence>
<dbReference type="InterPro" id="IPR005061">
    <property type="entry name" value="Ist1"/>
</dbReference>
<accession>A0A218XZ78</accession>
<gene>
    <name evidence="3" type="ORF">CDL15_Pgr012546</name>
    <name evidence="4" type="ORF">CRG98_028777</name>
</gene>
<feature type="compositionally biased region" description="Basic and acidic residues" evidence="2">
    <location>
        <begin position="273"/>
        <end position="336"/>
    </location>
</feature>
<feature type="compositionally biased region" description="Basic and acidic residues" evidence="2">
    <location>
        <begin position="572"/>
        <end position="586"/>
    </location>
</feature>
<evidence type="ECO:0000313" key="3">
    <source>
        <dbReference type="EMBL" id="OWM89909.1"/>
    </source>
</evidence>
<keyword evidence="6" id="KW-1185">Reference proteome</keyword>
<dbReference type="GeneID" id="116195424"/>
<feature type="compositionally biased region" description="Basic residues" evidence="2">
    <location>
        <begin position="561"/>
        <end position="571"/>
    </location>
</feature>
<dbReference type="Gene3D" id="1.20.1260.60">
    <property type="entry name" value="Vacuolar protein sorting-associated protein Ist1"/>
    <property type="match status" value="1"/>
</dbReference>
<reference evidence="3" key="2">
    <citation type="submission" date="2017-06" db="EMBL/GenBank/DDBJ databases">
        <title>The pomegranate genome and the genomics of punicalagin biosynthesis.</title>
        <authorList>
            <person name="Xu C."/>
        </authorList>
    </citation>
    <scope>NUCLEOTIDE SEQUENCE [LARGE SCALE GENOMIC DNA]</scope>
    <source>
        <tissue evidence="3">Fresh leaf</tissue>
    </source>
</reference>
<feature type="compositionally biased region" description="Basic and acidic residues" evidence="2">
    <location>
        <begin position="538"/>
        <end position="552"/>
    </location>
</feature>
<evidence type="ECO:0000313" key="5">
    <source>
        <dbReference type="Proteomes" id="UP000197138"/>
    </source>
</evidence>
<dbReference type="Proteomes" id="UP000197138">
    <property type="component" value="Unassembled WGS sequence"/>
</dbReference>
<evidence type="ECO:0000313" key="6">
    <source>
        <dbReference type="Proteomes" id="UP000233551"/>
    </source>
</evidence>
<feature type="compositionally biased region" description="Polar residues" evidence="2">
    <location>
        <begin position="435"/>
        <end position="448"/>
    </location>
</feature>
<feature type="region of interest" description="Disordered" evidence="2">
    <location>
        <begin position="273"/>
        <end position="346"/>
    </location>
</feature>
<reference evidence="4 6" key="3">
    <citation type="submission" date="2017-11" db="EMBL/GenBank/DDBJ databases">
        <title>De-novo sequencing of pomegranate (Punica granatum L.) genome.</title>
        <authorList>
            <person name="Akparov Z."/>
            <person name="Amiraslanov A."/>
            <person name="Hajiyeva S."/>
            <person name="Abbasov M."/>
            <person name="Kaur K."/>
            <person name="Hamwieh A."/>
            <person name="Solovyev V."/>
            <person name="Salamov A."/>
            <person name="Braich B."/>
            <person name="Kosarev P."/>
            <person name="Mahmoud A."/>
            <person name="Hajiyev E."/>
            <person name="Babayeva S."/>
            <person name="Izzatullayeva V."/>
            <person name="Mammadov A."/>
            <person name="Mammadov A."/>
            <person name="Sharifova S."/>
            <person name="Ojaghi J."/>
            <person name="Eynullazada K."/>
            <person name="Bayramov B."/>
            <person name="Abdulazimova A."/>
            <person name="Shahmuradov I."/>
        </authorList>
    </citation>
    <scope>NUCLEOTIDE SEQUENCE [LARGE SCALE GENOMIC DNA]</scope>
    <source>
        <strain evidence="4">AG2017</strain>
        <strain evidence="6">cv. AG2017</strain>
        <tissue evidence="4">Leaf</tissue>
    </source>
</reference>
<dbReference type="PANTHER" id="PTHR12161:SF14">
    <property type="entry name" value="REGULATOR OF VPS4 ACTIVITY IN THE MVB PATHWAY PROTEIN"/>
    <property type="match status" value="1"/>
</dbReference>
<dbReference type="FunFam" id="1.20.1260.60:FF:000002">
    <property type="entry name" value="Vacuolar protein sorting-associated protein IST1"/>
    <property type="match status" value="1"/>
</dbReference>
<dbReference type="STRING" id="22663.A0A218XZ78"/>
<feature type="region of interest" description="Disordered" evidence="2">
    <location>
        <begin position="400"/>
        <end position="608"/>
    </location>
</feature>
<dbReference type="InterPro" id="IPR042277">
    <property type="entry name" value="IST1-like"/>
</dbReference>
<feature type="compositionally biased region" description="Basic and acidic residues" evidence="2">
    <location>
        <begin position="449"/>
        <end position="459"/>
    </location>
</feature>
<feature type="compositionally biased region" description="Basic and acidic residues" evidence="2">
    <location>
        <begin position="417"/>
        <end position="431"/>
    </location>
</feature>
<dbReference type="Proteomes" id="UP000233551">
    <property type="component" value="Unassembled WGS sequence"/>
</dbReference>